<evidence type="ECO:0000313" key="4">
    <source>
        <dbReference type="Proteomes" id="UP000693970"/>
    </source>
</evidence>
<proteinExistence type="predicted"/>
<evidence type="ECO:0000313" key="2">
    <source>
        <dbReference type="EMBL" id="KAG7339266.1"/>
    </source>
</evidence>
<comment type="caution">
    <text evidence="2">The sequence shown here is derived from an EMBL/GenBank/DDBJ whole genome shotgun (WGS) entry which is preliminary data.</text>
</comment>
<dbReference type="Proteomes" id="UP000693970">
    <property type="component" value="Unassembled WGS sequence"/>
</dbReference>
<organism evidence="2 4">
    <name type="scientific">Nitzschia inconspicua</name>
    <dbReference type="NCBI Taxonomy" id="303405"/>
    <lineage>
        <taxon>Eukaryota</taxon>
        <taxon>Sar</taxon>
        <taxon>Stramenopiles</taxon>
        <taxon>Ochrophyta</taxon>
        <taxon>Bacillariophyta</taxon>
        <taxon>Bacillariophyceae</taxon>
        <taxon>Bacillariophycidae</taxon>
        <taxon>Bacillariales</taxon>
        <taxon>Bacillariaceae</taxon>
        <taxon>Nitzschia</taxon>
    </lineage>
</organism>
<reference evidence="2" key="2">
    <citation type="submission" date="2021-04" db="EMBL/GenBank/DDBJ databases">
        <authorList>
            <person name="Podell S."/>
        </authorList>
    </citation>
    <scope>NUCLEOTIDE SEQUENCE</scope>
    <source>
        <strain evidence="2">Hildebrandi</strain>
    </source>
</reference>
<dbReference type="OrthoDB" id="43371at2759"/>
<dbReference type="EMBL" id="JAGRRH010000015">
    <property type="protein sequence ID" value="KAG7357458.1"/>
    <property type="molecule type" value="Genomic_DNA"/>
</dbReference>
<evidence type="ECO:0000256" key="1">
    <source>
        <dbReference type="SAM" id="MobiDB-lite"/>
    </source>
</evidence>
<protein>
    <submittedName>
        <fullName evidence="2">Uncharacterized protein</fullName>
    </submittedName>
</protein>
<feature type="region of interest" description="Disordered" evidence="1">
    <location>
        <begin position="120"/>
        <end position="140"/>
    </location>
</feature>
<reference evidence="2" key="1">
    <citation type="journal article" date="2021" name="Sci. Rep.">
        <title>Diploid genomic architecture of Nitzschia inconspicua, an elite biomass production diatom.</title>
        <authorList>
            <person name="Oliver A."/>
            <person name="Podell S."/>
            <person name="Pinowska A."/>
            <person name="Traller J.C."/>
            <person name="Smith S.R."/>
            <person name="McClure R."/>
            <person name="Beliaev A."/>
            <person name="Bohutskyi P."/>
            <person name="Hill E.A."/>
            <person name="Rabines A."/>
            <person name="Zheng H."/>
            <person name="Allen L.Z."/>
            <person name="Kuo A."/>
            <person name="Grigoriev I.V."/>
            <person name="Allen A.E."/>
            <person name="Hazlebeck D."/>
            <person name="Allen E.E."/>
        </authorList>
    </citation>
    <scope>NUCLEOTIDE SEQUENCE</scope>
    <source>
        <strain evidence="2">Hildebrandi</strain>
    </source>
</reference>
<keyword evidence="4" id="KW-1185">Reference proteome</keyword>
<dbReference type="AlphaFoldDB" id="A0A9K3PA59"/>
<dbReference type="EMBL" id="JAGRRH010000038">
    <property type="protein sequence ID" value="KAG7339266.1"/>
    <property type="molecule type" value="Genomic_DNA"/>
</dbReference>
<name>A0A9K3PA59_9STRA</name>
<gene>
    <name evidence="3" type="ORF">IV203_002146</name>
    <name evidence="2" type="ORF">IV203_002472</name>
</gene>
<sequence>MRGLKLLSVSALAGNEHAFQRPESRSLVQESFTSIDEPLFGRRKALQSILAGASVVASFPSMSSALDIDAFTNSELEKDTKNCNPKLDPKCAPKMTQDEALCKYGQSGNARGEACKRFKESGGQLPTSTKEKSLGGAYAI</sequence>
<evidence type="ECO:0000313" key="3">
    <source>
        <dbReference type="EMBL" id="KAG7357458.1"/>
    </source>
</evidence>
<accession>A0A9K3PA59</accession>